<dbReference type="InterPro" id="IPR038340">
    <property type="entry name" value="MRP-L47_sf"/>
</dbReference>
<evidence type="ECO:0000256" key="3">
    <source>
        <dbReference type="ARBA" id="ARBA00022980"/>
    </source>
</evidence>
<proteinExistence type="inferred from homology"/>
<dbReference type="PANTHER" id="PTHR21183">
    <property type="entry name" value="RIBOSOMAL PROTEIN L47, MITOCHONDRIAL-RELATED"/>
    <property type="match status" value="1"/>
</dbReference>
<sequence>MNKLYRVLGVARNQLASYVPRVNATSQAAAVPTPDPKVSTPVKDKHEGLMEFFDVKENWKLNEVRVGRSWRKEELRIKSNQDLHKLWYVLLKERNMLLSMQHELNEKWEPFPSPERLDKVHESMVNLEEVVRERNRAYHLLETGETGERPGRVEVGKLGMNFFYKTAEHAIPPEYNNHWFKKKNLGCDRREVAKFRLYYNEKIWLTRLKEKNRNTRHVMQLYKRFPDLDEEALQAEYPDVDLERVKRWHGAQGHFMPRNL</sequence>
<name>A0A0A9W606_LYGHE</name>
<evidence type="ECO:0000256" key="6">
    <source>
        <dbReference type="ARBA" id="ARBA00035289"/>
    </source>
</evidence>
<dbReference type="GO" id="GO:0005762">
    <property type="term" value="C:mitochondrial large ribosomal subunit"/>
    <property type="evidence" value="ECO:0007669"/>
    <property type="project" value="TreeGrafter"/>
</dbReference>
<reference evidence="7" key="1">
    <citation type="journal article" date="2014" name="PLoS ONE">
        <title>Transcriptome-Based Identification of ABC Transporters in the Western Tarnished Plant Bug Lygus hesperus.</title>
        <authorList>
            <person name="Hull J.J."/>
            <person name="Chaney K."/>
            <person name="Geib S.M."/>
            <person name="Fabrick J.A."/>
            <person name="Brent C.S."/>
            <person name="Walsh D."/>
            <person name="Lavine L.C."/>
        </authorList>
    </citation>
    <scope>NUCLEOTIDE SEQUENCE</scope>
</reference>
<dbReference type="AlphaFoldDB" id="A0A0A9W606"/>
<dbReference type="PANTHER" id="PTHR21183:SF18">
    <property type="entry name" value="LARGE RIBOSOMAL SUBUNIT PROTEIN UL29M"/>
    <property type="match status" value="1"/>
</dbReference>
<keyword evidence="4" id="KW-0496">Mitochondrion</keyword>
<dbReference type="EMBL" id="GBRD01004831">
    <property type="protein sequence ID" value="JAG60990.1"/>
    <property type="molecule type" value="Transcribed_RNA"/>
</dbReference>
<dbReference type="InterPro" id="IPR010729">
    <property type="entry name" value="Ribosomal_uL29_mit"/>
</dbReference>
<evidence type="ECO:0000256" key="2">
    <source>
        <dbReference type="ARBA" id="ARBA00009254"/>
    </source>
</evidence>
<evidence type="ECO:0000313" key="7">
    <source>
        <dbReference type="EMBL" id="JAG00295.1"/>
    </source>
</evidence>
<evidence type="ECO:0000256" key="5">
    <source>
        <dbReference type="ARBA" id="ARBA00023274"/>
    </source>
</evidence>
<evidence type="ECO:0000256" key="4">
    <source>
        <dbReference type="ARBA" id="ARBA00023128"/>
    </source>
</evidence>
<protein>
    <recommendedName>
        <fullName evidence="6">Large ribosomal subunit protein uL29m</fullName>
    </recommendedName>
</protein>
<reference evidence="9" key="4">
    <citation type="journal article" date="2016" name="Gigascience">
        <title>De novo construction of an expanded transcriptome assembly for the western tarnished plant bug, Lygus hesperus.</title>
        <authorList>
            <person name="Tassone E.E."/>
            <person name="Geib S.M."/>
            <person name="Hall B."/>
            <person name="Fabrick J.A."/>
            <person name="Brent C.S."/>
            <person name="Hull J.J."/>
        </authorList>
    </citation>
    <scope>NUCLEOTIDE SEQUENCE</scope>
</reference>
<organism evidence="7">
    <name type="scientific">Lygus hesperus</name>
    <name type="common">Western plant bug</name>
    <dbReference type="NCBI Taxonomy" id="30085"/>
    <lineage>
        <taxon>Eukaryota</taxon>
        <taxon>Metazoa</taxon>
        <taxon>Ecdysozoa</taxon>
        <taxon>Arthropoda</taxon>
        <taxon>Hexapoda</taxon>
        <taxon>Insecta</taxon>
        <taxon>Pterygota</taxon>
        <taxon>Neoptera</taxon>
        <taxon>Paraneoptera</taxon>
        <taxon>Hemiptera</taxon>
        <taxon>Heteroptera</taxon>
        <taxon>Panheteroptera</taxon>
        <taxon>Cimicomorpha</taxon>
        <taxon>Miridae</taxon>
        <taxon>Mirini</taxon>
        <taxon>Lygus</taxon>
    </lineage>
</organism>
<reference evidence="7" key="2">
    <citation type="submission" date="2014-07" db="EMBL/GenBank/DDBJ databases">
        <authorList>
            <person name="Hull J."/>
        </authorList>
    </citation>
    <scope>NUCLEOTIDE SEQUENCE</scope>
</reference>
<dbReference type="GO" id="GO:0032543">
    <property type="term" value="P:mitochondrial translation"/>
    <property type="evidence" value="ECO:0007669"/>
    <property type="project" value="TreeGrafter"/>
</dbReference>
<evidence type="ECO:0000256" key="1">
    <source>
        <dbReference type="ARBA" id="ARBA00004173"/>
    </source>
</evidence>
<accession>A0A0A9W606</accession>
<comment type="similarity">
    <text evidence="2">Belongs to the universal ribosomal protein uL29 family.</text>
</comment>
<dbReference type="EMBL" id="GBHO01043309">
    <property type="protein sequence ID" value="JAG00295.1"/>
    <property type="molecule type" value="Transcribed_RNA"/>
</dbReference>
<comment type="subcellular location">
    <subcellularLocation>
        <location evidence="1">Mitochondrion</location>
    </subcellularLocation>
</comment>
<evidence type="ECO:0000313" key="8">
    <source>
        <dbReference type="EMBL" id="JAG60990.1"/>
    </source>
</evidence>
<evidence type="ECO:0000313" key="9">
    <source>
        <dbReference type="EMBL" id="JAQ10756.1"/>
    </source>
</evidence>
<dbReference type="Gene3D" id="6.10.330.20">
    <property type="match status" value="1"/>
</dbReference>
<dbReference type="Pfam" id="PF06984">
    <property type="entry name" value="MRP-L47"/>
    <property type="match status" value="1"/>
</dbReference>
<gene>
    <name evidence="7" type="primary">MRPL47</name>
    <name evidence="7" type="ORF">CM83_35905</name>
    <name evidence="9" type="ORF">g.43947</name>
</gene>
<dbReference type="GO" id="GO:0003735">
    <property type="term" value="F:structural constituent of ribosome"/>
    <property type="evidence" value="ECO:0007669"/>
    <property type="project" value="InterPro"/>
</dbReference>
<keyword evidence="3 7" id="KW-0689">Ribosomal protein</keyword>
<keyword evidence="5" id="KW-0687">Ribonucleoprotein</keyword>
<dbReference type="EMBL" id="GDHC01007873">
    <property type="protein sequence ID" value="JAQ10756.1"/>
    <property type="molecule type" value="Transcribed_RNA"/>
</dbReference>
<reference evidence="8" key="3">
    <citation type="submission" date="2014-09" db="EMBL/GenBank/DDBJ databases">
        <authorList>
            <person name="Magalhaes I.L.F."/>
            <person name="Oliveira U."/>
            <person name="Santos F.R."/>
            <person name="Vidigal T.H.D.A."/>
            <person name="Brescovit A.D."/>
            <person name="Santos A.J."/>
        </authorList>
    </citation>
    <scope>NUCLEOTIDE SEQUENCE</scope>
</reference>